<dbReference type="InterPro" id="IPR025484">
    <property type="entry name" value="DUF4376"/>
</dbReference>
<proteinExistence type="predicted"/>
<evidence type="ECO:0000313" key="2">
    <source>
        <dbReference type="EMBL" id="STO59677.1"/>
    </source>
</evidence>
<protein>
    <submittedName>
        <fullName evidence="2">Putative tail fiber assembly protein</fullName>
    </submittedName>
</protein>
<reference evidence="2 3" key="1">
    <citation type="submission" date="2018-06" db="EMBL/GenBank/DDBJ databases">
        <authorList>
            <consortium name="Pathogen Informatics"/>
            <person name="Doyle S."/>
        </authorList>
    </citation>
    <scope>NUCLEOTIDE SEQUENCE [LARGE SCALE GENOMIC DNA]</scope>
    <source>
        <strain evidence="2 3">NCTC1659</strain>
    </source>
</reference>
<accession>A0A377HTY4</accession>
<evidence type="ECO:0000259" key="1">
    <source>
        <dbReference type="Pfam" id="PF14301"/>
    </source>
</evidence>
<dbReference type="Pfam" id="PF14301">
    <property type="entry name" value="DUF4376"/>
    <property type="match status" value="1"/>
</dbReference>
<gene>
    <name evidence="2" type="ORF">NCTC1659_00933</name>
</gene>
<feature type="domain" description="DUF4376" evidence="1">
    <location>
        <begin position="83"/>
        <end position="189"/>
    </location>
</feature>
<dbReference type="RefSeq" id="WP_115252400.1">
    <property type="nucleotide sequence ID" value="NZ_UGHF01000001.1"/>
</dbReference>
<dbReference type="Proteomes" id="UP000254329">
    <property type="component" value="Unassembled WGS sequence"/>
</dbReference>
<sequence length="200" mass="23425">MTIYFKDGFYISDIHEQIPENAVEISEDLYRTLLEGQAEGKQIVMDEKGYPQLAEPQPSPLHHFENGQWVISEEHQTQLKADQQAQVWELIKQKRHDNLRGGCFVESVGKWFHTNDESRQQYIFMRTLDQLPPNIQWKTMDNSFVLLTKALLDELSMQMLLDEQADFANAERHKALMEQADNPLDYDFSTGWTEIYQQGN</sequence>
<organism evidence="2 3">
    <name type="scientific">Canicola haemoglobinophilus</name>
    <dbReference type="NCBI Taxonomy" id="733"/>
    <lineage>
        <taxon>Bacteria</taxon>
        <taxon>Pseudomonadati</taxon>
        <taxon>Pseudomonadota</taxon>
        <taxon>Gammaproteobacteria</taxon>
        <taxon>Pasteurellales</taxon>
        <taxon>Pasteurellaceae</taxon>
        <taxon>Canicola</taxon>
    </lineage>
</organism>
<dbReference type="EMBL" id="UGHF01000001">
    <property type="protein sequence ID" value="STO59677.1"/>
    <property type="molecule type" value="Genomic_DNA"/>
</dbReference>
<evidence type="ECO:0000313" key="3">
    <source>
        <dbReference type="Proteomes" id="UP000254329"/>
    </source>
</evidence>
<dbReference type="STRING" id="733.B0186_05460"/>
<keyword evidence="3" id="KW-1185">Reference proteome</keyword>
<dbReference type="AlphaFoldDB" id="A0A377HTY4"/>
<name>A0A377HTY4_9PAST</name>